<evidence type="ECO:0000259" key="2">
    <source>
        <dbReference type="PROSITE" id="PS51220"/>
    </source>
</evidence>
<evidence type="ECO:0000313" key="4">
    <source>
        <dbReference type="Proteomes" id="UP001159405"/>
    </source>
</evidence>
<dbReference type="Proteomes" id="UP001159405">
    <property type="component" value="Unassembled WGS sequence"/>
</dbReference>
<feature type="domain" description="NIDO" evidence="2">
    <location>
        <begin position="1"/>
        <end position="65"/>
    </location>
</feature>
<sequence length="87" mass="8954">MWTTGTSSGGNSEGVGGTPAQAGFNAGNGTSFFQIKGSRTSAIANLPSTSNVAVPGRWIFKTDEAQCVTTGRQDSVFRLIAGCGVFY</sequence>
<protein>
    <recommendedName>
        <fullName evidence="2">NIDO domain-containing protein</fullName>
    </recommendedName>
</protein>
<accession>A0ABN8NN42</accession>
<evidence type="ECO:0000256" key="1">
    <source>
        <dbReference type="SAM" id="MobiDB-lite"/>
    </source>
</evidence>
<comment type="caution">
    <text evidence="3">The sequence shown here is derived from an EMBL/GenBank/DDBJ whole genome shotgun (WGS) entry which is preliminary data.</text>
</comment>
<feature type="compositionally biased region" description="Gly residues" evidence="1">
    <location>
        <begin position="7"/>
        <end position="17"/>
    </location>
</feature>
<dbReference type="InterPro" id="IPR003886">
    <property type="entry name" value="NIDO_dom"/>
</dbReference>
<evidence type="ECO:0000313" key="3">
    <source>
        <dbReference type="EMBL" id="CAH3114376.1"/>
    </source>
</evidence>
<gene>
    <name evidence="3" type="ORF">PLOB_00022883</name>
</gene>
<proteinExistence type="predicted"/>
<reference evidence="3 4" key="1">
    <citation type="submission" date="2022-05" db="EMBL/GenBank/DDBJ databases">
        <authorList>
            <consortium name="Genoscope - CEA"/>
            <person name="William W."/>
        </authorList>
    </citation>
    <scope>NUCLEOTIDE SEQUENCE [LARGE SCALE GENOMIC DNA]</scope>
</reference>
<feature type="region of interest" description="Disordered" evidence="1">
    <location>
        <begin position="1"/>
        <end position="23"/>
    </location>
</feature>
<dbReference type="PROSITE" id="PS51220">
    <property type="entry name" value="NIDO"/>
    <property type="match status" value="1"/>
</dbReference>
<organism evidence="3 4">
    <name type="scientific">Porites lobata</name>
    <dbReference type="NCBI Taxonomy" id="104759"/>
    <lineage>
        <taxon>Eukaryota</taxon>
        <taxon>Metazoa</taxon>
        <taxon>Cnidaria</taxon>
        <taxon>Anthozoa</taxon>
        <taxon>Hexacorallia</taxon>
        <taxon>Scleractinia</taxon>
        <taxon>Fungiina</taxon>
        <taxon>Poritidae</taxon>
        <taxon>Porites</taxon>
    </lineage>
</organism>
<name>A0ABN8NN42_9CNID</name>
<dbReference type="Pfam" id="PF06119">
    <property type="entry name" value="NIDO"/>
    <property type="match status" value="1"/>
</dbReference>
<dbReference type="EMBL" id="CALNXK010000027">
    <property type="protein sequence ID" value="CAH3114376.1"/>
    <property type="molecule type" value="Genomic_DNA"/>
</dbReference>
<keyword evidence="4" id="KW-1185">Reference proteome</keyword>